<gene>
    <name evidence="1" type="ORF">ENU20_01695</name>
</gene>
<accession>A0A7C4JL84</accession>
<dbReference type="EMBL" id="DTBP01000013">
    <property type="protein sequence ID" value="HGQ73778.1"/>
    <property type="molecule type" value="Genomic_DNA"/>
</dbReference>
<protein>
    <submittedName>
        <fullName evidence="1">Uncharacterized protein</fullName>
    </submittedName>
</protein>
<name>A0A7C4JL84_STAMA</name>
<sequence length="76" mass="9160">MPKNPSVIFREELAKHGYELLDIYRYRDRDIVRFLDKNSGRVLLYESKKHIDELNTIDEVRSIVSEIMNYIRTKKS</sequence>
<organism evidence="1">
    <name type="scientific">Staphylothermus marinus</name>
    <dbReference type="NCBI Taxonomy" id="2280"/>
    <lineage>
        <taxon>Archaea</taxon>
        <taxon>Thermoproteota</taxon>
        <taxon>Thermoprotei</taxon>
        <taxon>Desulfurococcales</taxon>
        <taxon>Desulfurococcaceae</taxon>
        <taxon>Staphylothermus</taxon>
    </lineage>
</organism>
<proteinExistence type="predicted"/>
<comment type="caution">
    <text evidence="1">The sequence shown here is derived from an EMBL/GenBank/DDBJ whole genome shotgun (WGS) entry which is preliminary data.</text>
</comment>
<reference evidence="1" key="1">
    <citation type="journal article" date="2020" name="mSystems">
        <title>Genome- and Community-Level Interaction Insights into Carbon Utilization and Element Cycling Functions of Hydrothermarchaeota in Hydrothermal Sediment.</title>
        <authorList>
            <person name="Zhou Z."/>
            <person name="Liu Y."/>
            <person name="Xu W."/>
            <person name="Pan J."/>
            <person name="Luo Z.H."/>
            <person name="Li M."/>
        </authorList>
    </citation>
    <scope>NUCLEOTIDE SEQUENCE [LARGE SCALE GENOMIC DNA]</scope>
    <source>
        <strain evidence="1">SpSt-648</strain>
    </source>
</reference>
<dbReference type="AlphaFoldDB" id="A0A7C4JL84"/>
<evidence type="ECO:0000313" key="1">
    <source>
        <dbReference type="EMBL" id="HGQ73778.1"/>
    </source>
</evidence>